<comment type="caution">
    <text evidence="3">The sequence shown here is derived from an EMBL/GenBank/DDBJ whole genome shotgun (WGS) entry which is preliminary data.</text>
</comment>
<feature type="region of interest" description="Disordered" evidence="2">
    <location>
        <begin position="137"/>
        <end position="189"/>
    </location>
</feature>
<feature type="coiled-coil region" evidence="1">
    <location>
        <begin position="310"/>
        <end position="351"/>
    </location>
</feature>
<sequence>MGLVTREEEKRFPREREILMAESNEETKEENRSASIPTHTTARGRVPVDVVQRQEQPERRLAKRRKVVNDDEKELAHEVRRMDMDRSNAVCGDRSTFGDVNRSSGRHTGRTFEGGNEIGKSDFFVFGADTVCVGRRDTTDEDERGPGEGVYFEQGDSGTGCHTGRREGGTLPTSPVEEVRPEEGKKTSGEDVKTLEITFPEFLQDSVVPLLKYLDGKRGEYAVTKEPRFYVPMIRNMTKLKRADAVKREWESATELVREREAQLWEKETECKVLQLNLEKEFGRSAELEETSRGLRISNENVQKVTVDLIARLEKSMKAYEAASKKSERLIITAEKREKMHIEELAKLEARRAEEVRIAEELWGKFAEAKTAEEGLRSKILEIEAKCEMEFRRAEELSASLSAGNEKHEEEL</sequence>
<name>A0A176WNM0_MARPO</name>
<dbReference type="EMBL" id="LVLJ01000405">
    <property type="protein sequence ID" value="OAE34454.1"/>
    <property type="molecule type" value="Genomic_DNA"/>
</dbReference>
<dbReference type="AlphaFoldDB" id="A0A176WNM0"/>
<organism evidence="3 4">
    <name type="scientific">Marchantia polymorpha subsp. ruderalis</name>
    <dbReference type="NCBI Taxonomy" id="1480154"/>
    <lineage>
        <taxon>Eukaryota</taxon>
        <taxon>Viridiplantae</taxon>
        <taxon>Streptophyta</taxon>
        <taxon>Embryophyta</taxon>
        <taxon>Marchantiophyta</taxon>
        <taxon>Marchantiopsida</taxon>
        <taxon>Marchantiidae</taxon>
        <taxon>Marchantiales</taxon>
        <taxon>Marchantiaceae</taxon>
        <taxon>Marchantia</taxon>
    </lineage>
</organism>
<keyword evidence="1" id="KW-0175">Coiled coil</keyword>
<evidence type="ECO:0000313" key="4">
    <source>
        <dbReference type="Proteomes" id="UP000077202"/>
    </source>
</evidence>
<feature type="compositionally biased region" description="Basic and acidic residues" evidence="2">
    <location>
        <begin position="1"/>
        <end position="32"/>
    </location>
</feature>
<feature type="region of interest" description="Disordered" evidence="2">
    <location>
        <begin position="1"/>
        <end position="44"/>
    </location>
</feature>
<keyword evidence="4" id="KW-1185">Reference proteome</keyword>
<gene>
    <name evidence="3" type="ORF">AXG93_2886s1170</name>
</gene>
<evidence type="ECO:0000256" key="1">
    <source>
        <dbReference type="SAM" id="Coils"/>
    </source>
</evidence>
<protein>
    <submittedName>
        <fullName evidence="3">Uncharacterized protein</fullName>
    </submittedName>
</protein>
<evidence type="ECO:0000313" key="3">
    <source>
        <dbReference type="EMBL" id="OAE34454.1"/>
    </source>
</evidence>
<feature type="compositionally biased region" description="Basic and acidic residues" evidence="2">
    <location>
        <begin position="177"/>
        <end position="189"/>
    </location>
</feature>
<reference evidence="3" key="1">
    <citation type="submission" date="2016-03" db="EMBL/GenBank/DDBJ databases">
        <title>Mechanisms controlling the formation of the plant cell surface in tip-growing cells are functionally conserved among land plants.</title>
        <authorList>
            <person name="Honkanen S."/>
            <person name="Jones V.A."/>
            <person name="Morieri G."/>
            <person name="Champion C."/>
            <person name="Hetherington A.J."/>
            <person name="Kelly S."/>
            <person name="Saint-Marcoux D."/>
            <person name="Proust H."/>
            <person name="Prescott H."/>
            <person name="Dolan L."/>
        </authorList>
    </citation>
    <scope>NUCLEOTIDE SEQUENCE [LARGE SCALE GENOMIC DNA]</scope>
    <source>
        <tissue evidence="3">Whole gametophyte</tissue>
    </source>
</reference>
<dbReference type="Proteomes" id="UP000077202">
    <property type="component" value="Unassembled WGS sequence"/>
</dbReference>
<proteinExistence type="predicted"/>
<evidence type="ECO:0000256" key="2">
    <source>
        <dbReference type="SAM" id="MobiDB-lite"/>
    </source>
</evidence>
<accession>A0A176WNM0</accession>